<evidence type="ECO:0000256" key="4">
    <source>
        <dbReference type="ARBA" id="ARBA00022722"/>
    </source>
</evidence>
<dbReference type="Gene3D" id="3.40.1360.10">
    <property type="match status" value="1"/>
</dbReference>
<keyword evidence="1 11" id="KW-0963">Cytoplasm</keyword>
<sequence length="185" mass="20306">MIKEVIVVEGKNDTAAVKRAVEADCLETGGFGLQPYRLDQIAKAAKARGLIILTDPDSAGERIRRKLTERFPEAKHAFIPKEAATADGDIGIEQAKPDAIRAALTKARCQEWTPELRFTWDDLMEAGLTGTPAASSRRAILGEKLGIGYANAKTFFHRLNTYGVSREEFGNAVLEMETKNASENR</sequence>
<dbReference type="EMBL" id="LSGP01000017">
    <property type="protein sequence ID" value="KYZ76295.1"/>
    <property type="molecule type" value="Genomic_DNA"/>
</dbReference>
<keyword evidence="9" id="KW-0460">Magnesium</keyword>
<dbReference type="AlphaFoldDB" id="A0A154BQZ9"/>
<comment type="subcellular location">
    <subcellularLocation>
        <location evidence="11">Cytoplasm</location>
    </subcellularLocation>
</comment>
<keyword evidence="2 11" id="KW-0690">Ribosome biogenesis</keyword>
<organism evidence="14 15">
    <name type="scientific">Anaerosporomusa subterranea</name>
    <dbReference type="NCBI Taxonomy" id="1794912"/>
    <lineage>
        <taxon>Bacteria</taxon>
        <taxon>Bacillati</taxon>
        <taxon>Bacillota</taxon>
        <taxon>Negativicutes</taxon>
        <taxon>Acetonemataceae</taxon>
        <taxon>Anaerosporomusa</taxon>
    </lineage>
</organism>
<accession>A0A154BQZ9</accession>
<dbReference type="NCBIfam" id="TIGR00334">
    <property type="entry name" value="5S_RNA_mat_M5"/>
    <property type="match status" value="1"/>
</dbReference>
<evidence type="ECO:0000256" key="8">
    <source>
        <dbReference type="ARBA" id="ARBA00022801"/>
    </source>
</evidence>
<keyword evidence="3 11" id="KW-0698">rRNA processing</keyword>
<dbReference type="CDD" id="cd01027">
    <property type="entry name" value="TOPRIM_RNase_M5_like"/>
    <property type="match status" value="1"/>
</dbReference>
<dbReference type="RefSeq" id="WP_066241501.1">
    <property type="nucleotide sequence ID" value="NZ_LSGP01000017.1"/>
</dbReference>
<comment type="similarity">
    <text evidence="11">Belongs to the ribonuclease M5 family.</text>
</comment>
<evidence type="ECO:0000256" key="6">
    <source>
        <dbReference type="ARBA" id="ARBA00022730"/>
    </source>
</evidence>
<gene>
    <name evidence="11" type="primary">rnmV</name>
    <name evidence="14" type="ORF">AXX12_07605</name>
</gene>
<dbReference type="EC" id="3.1.26.8" evidence="11 12"/>
<dbReference type="Pfam" id="PF01751">
    <property type="entry name" value="Toprim"/>
    <property type="match status" value="1"/>
</dbReference>
<evidence type="ECO:0000256" key="12">
    <source>
        <dbReference type="NCBIfam" id="TIGR00334"/>
    </source>
</evidence>
<comment type="caution">
    <text evidence="14">The sequence shown here is derived from an EMBL/GenBank/DDBJ whole genome shotgun (WGS) entry which is preliminary data.</text>
</comment>
<dbReference type="GO" id="GO:0005737">
    <property type="term" value="C:cytoplasm"/>
    <property type="evidence" value="ECO:0007669"/>
    <property type="project" value="UniProtKB-SubCell"/>
</dbReference>
<keyword evidence="4 11" id="KW-0540">Nuclease</keyword>
<evidence type="ECO:0000256" key="1">
    <source>
        <dbReference type="ARBA" id="ARBA00022490"/>
    </source>
</evidence>
<dbReference type="InterPro" id="IPR025156">
    <property type="entry name" value="RNase_M5_C"/>
</dbReference>
<dbReference type="PANTHER" id="PTHR39156:SF1">
    <property type="entry name" value="RIBONUCLEASE M5"/>
    <property type="match status" value="1"/>
</dbReference>
<evidence type="ECO:0000256" key="11">
    <source>
        <dbReference type="HAMAP-Rule" id="MF_01469"/>
    </source>
</evidence>
<protein>
    <recommendedName>
        <fullName evidence="11 12">Ribonuclease M5</fullName>
        <ecNumber evidence="11 12">3.1.26.8</ecNumber>
    </recommendedName>
    <alternativeName>
        <fullName evidence="11">RNase M5</fullName>
    </alternativeName>
    <alternativeName>
        <fullName evidence="11">Ribosomal RNA terminal maturase M5</fullName>
    </alternativeName>
</protein>
<evidence type="ECO:0000313" key="14">
    <source>
        <dbReference type="EMBL" id="KYZ76295.1"/>
    </source>
</evidence>
<dbReference type="Pfam" id="PF13331">
    <property type="entry name" value="DUF4093"/>
    <property type="match status" value="1"/>
</dbReference>
<dbReference type="SMART" id="SM00493">
    <property type="entry name" value="TOPRIM"/>
    <property type="match status" value="1"/>
</dbReference>
<dbReference type="PANTHER" id="PTHR39156">
    <property type="entry name" value="RIBONUCLEASE M5"/>
    <property type="match status" value="1"/>
</dbReference>
<keyword evidence="5" id="KW-0479">Metal-binding</keyword>
<keyword evidence="15" id="KW-1185">Reference proteome</keyword>
<evidence type="ECO:0000256" key="2">
    <source>
        <dbReference type="ARBA" id="ARBA00022517"/>
    </source>
</evidence>
<keyword evidence="6 11" id="KW-0699">rRNA-binding</keyword>
<keyword evidence="8 11" id="KW-0378">Hydrolase</keyword>
<evidence type="ECO:0000256" key="3">
    <source>
        <dbReference type="ARBA" id="ARBA00022552"/>
    </source>
</evidence>
<dbReference type="OrthoDB" id="9791329at2"/>
<dbReference type="GO" id="GO:0043822">
    <property type="term" value="F:ribonuclease M5 activity"/>
    <property type="evidence" value="ECO:0007669"/>
    <property type="project" value="UniProtKB-UniRule"/>
</dbReference>
<evidence type="ECO:0000256" key="9">
    <source>
        <dbReference type="ARBA" id="ARBA00022842"/>
    </source>
</evidence>
<evidence type="ECO:0000256" key="5">
    <source>
        <dbReference type="ARBA" id="ARBA00022723"/>
    </source>
</evidence>
<proteinExistence type="inferred from homology"/>
<dbReference type="InterPro" id="IPR004466">
    <property type="entry name" value="RNase_M5"/>
</dbReference>
<dbReference type="GO" id="GO:0046872">
    <property type="term" value="F:metal ion binding"/>
    <property type="evidence" value="ECO:0007669"/>
    <property type="project" value="UniProtKB-KW"/>
</dbReference>
<keyword evidence="7 11" id="KW-0255">Endonuclease</keyword>
<dbReference type="SUPFAM" id="SSF110455">
    <property type="entry name" value="Toprim domain"/>
    <property type="match status" value="1"/>
</dbReference>
<dbReference type="InterPro" id="IPR034141">
    <property type="entry name" value="TOPRIM_RNase_M5-like"/>
</dbReference>
<dbReference type="InterPro" id="IPR006171">
    <property type="entry name" value="TOPRIM_dom"/>
</dbReference>
<dbReference type="GO" id="GO:0019843">
    <property type="term" value="F:rRNA binding"/>
    <property type="evidence" value="ECO:0007669"/>
    <property type="project" value="UniProtKB-KW"/>
</dbReference>
<reference evidence="14 15" key="1">
    <citation type="submission" date="2016-02" db="EMBL/GenBank/DDBJ databases">
        <title>Anaerosporomusa subterraneum gen. nov., sp. nov., a spore-forming obligate anaerobe isolated from saprolite.</title>
        <authorList>
            <person name="Choi J.K."/>
            <person name="Shah M."/>
            <person name="Yee N."/>
        </authorList>
    </citation>
    <scope>NUCLEOTIDE SEQUENCE [LARGE SCALE GENOMIC DNA]</scope>
    <source>
        <strain evidence="14 15">RU4</strain>
    </source>
</reference>
<dbReference type="STRING" id="1794912.AXX12_07605"/>
<evidence type="ECO:0000259" key="13">
    <source>
        <dbReference type="PROSITE" id="PS50880"/>
    </source>
</evidence>
<evidence type="ECO:0000313" key="15">
    <source>
        <dbReference type="Proteomes" id="UP000076268"/>
    </source>
</evidence>
<comment type="function">
    <text evidence="11">Required for correct processing of both the 5' and 3' ends of 5S rRNA precursor. Cleaves both sides of a double-stranded region yielding mature 5S rRNA in one step.</text>
</comment>
<dbReference type="HAMAP" id="MF_01469">
    <property type="entry name" value="RNase_M5"/>
    <property type="match status" value="1"/>
</dbReference>
<dbReference type="Proteomes" id="UP000076268">
    <property type="component" value="Unassembled WGS sequence"/>
</dbReference>
<dbReference type="GO" id="GO:0006364">
    <property type="term" value="P:rRNA processing"/>
    <property type="evidence" value="ECO:0007669"/>
    <property type="project" value="UniProtKB-UniRule"/>
</dbReference>
<comment type="catalytic activity">
    <reaction evidence="11">
        <text>Endonucleolytic cleavage of RNA, removing 21 and 42 nucleotides, respectively, from the 5'- and 3'-termini of a 5S-rRNA precursor.</text>
        <dbReference type="EC" id="3.1.26.8"/>
    </reaction>
</comment>
<feature type="domain" description="Toprim" evidence="13">
    <location>
        <begin position="3"/>
        <end position="86"/>
    </location>
</feature>
<keyword evidence="10 11" id="KW-0694">RNA-binding</keyword>
<name>A0A154BQZ9_ANASB</name>
<evidence type="ECO:0000256" key="7">
    <source>
        <dbReference type="ARBA" id="ARBA00022759"/>
    </source>
</evidence>
<evidence type="ECO:0000256" key="10">
    <source>
        <dbReference type="ARBA" id="ARBA00022884"/>
    </source>
</evidence>
<dbReference type="PROSITE" id="PS50880">
    <property type="entry name" value="TOPRIM"/>
    <property type="match status" value="1"/>
</dbReference>